<organism evidence="11 12">
    <name type="scientific">Chloropicon roscoffensis</name>
    <dbReference type="NCBI Taxonomy" id="1461544"/>
    <lineage>
        <taxon>Eukaryota</taxon>
        <taxon>Viridiplantae</taxon>
        <taxon>Chlorophyta</taxon>
        <taxon>Chloropicophyceae</taxon>
        <taxon>Chloropicales</taxon>
        <taxon>Chloropicaceae</taxon>
        <taxon>Chloropicon</taxon>
    </lineage>
</organism>
<dbReference type="GO" id="GO:0009570">
    <property type="term" value="C:chloroplast stroma"/>
    <property type="evidence" value="ECO:0007669"/>
    <property type="project" value="UniProtKB-SubCell"/>
</dbReference>
<reference evidence="11 12" key="1">
    <citation type="submission" date="2024-03" db="EMBL/GenBank/DDBJ databases">
        <title>Complete genome sequence of the green alga Chloropicon roscoffensis RCC1871.</title>
        <authorList>
            <person name="Lemieux C."/>
            <person name="Pombert J.-F."/>
            <person name="Otis C."/>
            <person name="Turmel M."/>
        </authorList>
    </citation>
    <scope>NUCLEOTIDE SEQUENCE [LARGE SCALE GENOMIC DNA]</scope>
    <source>
        <strain evidence="11 12">RCC1871</strain>
    </source>
</reference>
<dbReference type="Proteomes" id="UP001472866">
    <property type="component" value="Chromosome 03"/>
</dbReference>
<keyword evidence="7" id="KW-0175">Coiled coil</keyword>
<keyword evidence="12" id="KW-1185">Reference proteome</keyword>
<dbReference type="Gene3D" id="1.10.8.1070">
    <property type="match status" value="1"/>
</dbReference>
<feature type="coiled-coil region" evidence="7">
    <location>
        <begin position="120"/>
        <end position="167"/>
    </location>
</feature>
<evidence type="ECO:0000259" key="9">
    <source>
        <dbReference type="Pfam" id="PF00004"/>
    </source>
</evidence>
<dbReference type="GO" id="GO:0005524">
    <property type="term" value="F:ATP binding"/>
    <property type="evidence" value="ECO:0007669"/>
    <property type="project" value="UniProtKB-UniRule"/>
</dbReference>
<evidence type="ECO:0000256" key="4">
    <source>
        <dbReference type="ARBA" id="ARBA00025556"/>
    </source>
</evidence>
<keyword evidence="3 6" id="KW-0067">ATP-binding</keyword>
<dbReference type="Pfam" id="PF00004">
    <property type="entry name" value="AAA"/>
    <property type="match status" value="1"/>
</dbReference>
<evidence type="ECO:0000256" key="7">
    <source>
        <dbReference type="SAM" id="Coils"/>
    </source>
</evidence>
<comment type="subcellular location">
    <subcellularLocation>
        <location evidence="1 6">Plastid</location>
        <location evidence="1 6">Chloroplast stroma</location>
    </subcellularLocation>
</comment>
<comment type="function">
    <text evidence="4 6">Activation of RuBisCO (ribulose-1,5-bisphosphate carboxylase/oxygenase; EC 4.1.1.39) involves the ATP-dependent carboxylation of the epsilon-amino group of lysine leading to a carbamate structure.</text>
</comment>
<feature type="domain" description="Ribulose bisphosphate carboxylase/oxygenase activase AAA helical" evidence="10">
    <location>
        <begin position="515"/>
        <end position="568"/>
    </location>
</feature>
<dbReference type="PANTHER" id="PTHR32429">
    <property type="match status" value="1"/>
</dbReference>
<evidence type="ECO:0000256" key="8">
    <source>
        <dbReference type="SAM" id="MobiDB-lite"/>
    </source>
</evidence>
<evidence type="ECO:0000256" key="2">
    <source>
        <dbReference type="ARBA" id="ARBA00022741"/>
    </source>
</evidence>
<dbReference type="GO" id="GO:0016887">
    <property type="term" value="F:ATP hydrolysis activity"/>
    <property type="evidence" value="ECO:0007669"/>
    <property type="project" value="UniProtKB-UniRule"/>
</dbReference>
<accession>A0AAX4P3L5</accession>
<dbReference type="InterPro" id="IPR048571">
    <property type="entry name" value="RuBisCO_activase_AAA_helical"/>
</dbReference>
<dbReference type="EMBL" id="CP151503">
    <property type="protein sequence ID" value="WZN60690.1"/>
    <property type="molecule type" value="Genomic_DNA"/>
</dbReference>
<evidence type="ECO:0000256" key="6">
    <source>
        <dbReference type="RuleBase" id="RU369045"/>
    </source>
</evidence>
<feature type="compositionally biased region" description="Polar residues" evidence="8">
    <location>
        <begin position="15"/>
        <end position="24"/>
    </location>
</feature>
<keyword evidence="2 6" id="KW-0547">Nucleotide-binding</keyword>
<evidence type="ECO:0000256" key="5">
    <source>
        <dbReference type="ARBA" id="ARBA00025781"/>
    </source>
</evidence>
<evidence type="ECO:0000313" key="12">
    <source>
        <dbReference type="Proteomes" id="UP001472866"/>
    </source>
</evidence>
<keyword evidence="6" id="KW-0150">Chloroplast</keyword>
<dbReference type="Pfam" id="PF21228">
    <property type="entry name" value="RuBisCO_activase_AAA_helical"/>
    <property type="match status" value="1"/>
</dbReference>
<dbReference type="InterPro" id="IPR027417">
    <property type="entry name" value="P-loop_NTPase"/>
</dbReference>
<keyword evidence="6" id="KW-0934">Plastid</keyword>
<dbReference type="SUPFAM" id="SSF52540">
    <property type="entry name" value="P-loop containing nucleoside triphosphate hydrolases"/>
    <property type="match status" value="1"/>
</dbReference>
<evidence type="ECO:0000259" key="10">
    <source>
        <dbReference type="Pfam" id="PF21228"/>
    </source>
</evidence>
<proteinExistence type="inferred from homology"/>
<evidence type="ECO:0000256" key="3">
    <source>
        <dbReference type="ARBA" id="ARBA00022840"/>
    </source>
</evidence>
<dbReference type="PANTHER" id="PTHR32429:SF11">
    <property type="entry name" value="RIBULOSE BISPHOSPHATE CARBOXYLASE_OXYGENASE ACTIVASE, CHLOROPLASTIC"/>
    <property type="match status" value="1"/>
</dbReference>
<dbReference type="Gene3D" id="3.40.50.300">
    <property type="entry name" value="P-loop containing nucleotide triphosphate hydrolases"/>
    <property type="match status" value="1"/>
</dbReference>
<feature type="region of interest" description="Disordered" evidence="8">
    <location>
        <begin position="1"/>
        <end position="56"/>
    </location>
</feature>
<comment type="similarity">
    <text evidence="5 6">Belongs to the RuBisCO activase family.</text>
</comment>
<dbReference type="InterPro" id="IPR044960">
    <property type="entry name" value="RCA-like"/>
</dbReference>
<feature type="domain" description="ATPase AAA-type core" evidence="9">
    <location>
        <begin position="368"/>
        <end position="509"/>
    </location>
</feature>
<sequence length="646" mass="72716">MRSCLRRQGNVLNMKATTMVTTSGPVRPSGATAAPRRSPRRQGSRAKGSARTTPVARAVTTTTFKEVVGVVEGAQEPVFYTEEDLKQERLPYKLGGRPTEREILQQISSIEKVALELQCNASAERRQRKLLGELSALERRALSMQCEASAEQEQKKLLADVSEAERRALALQYVASSRKNNPATETSFGALLGGVSPEEERAIARQLDASSAEARRKSLKAVSEQERRALELQCETSAQPTEQERGEEGKKERRFRSSWDAPSDKVGKYKKEGADYLYELGQADISMNVDMAQTAQYIDKKFTMGDGGLRADIADGSLRKFEFRKFENIKGDYWIPQKFQDKLTVHIVKNYLEDLTDYMPRVPLILGIFGGKGQGKSFLTELVLKRLKAEAVIMSAGELEDEVAGRPAKLIRDRYRKAADLSKVRGKITALVINDLDAGVGRFRETQNTVNSQMVVGTLMNICDNPKQISVGQRWRKNDVINRVPIIITANDLNTIYAPLLRDGRMEKFHWEPSRKDIFEMVYTMFREDVVTPEEVQTVIDTFPNQGLDFFGALKARMADSEVRERMEAFDGRVEGYEGKPLPEGPPGYLRLLMKDLRDGENREGDSIKIEVSLEKLLEEGRSLVMEQEYVNQVRLANDYLDTAGF</sequence>
<dbReference type="AlphaFoldDB" id="A0AAX4P3L5"/>
<protein>
    <recommendedName>
        <fullName evidence="6">Ribulose bisphosphate carboxylase/oxygenase activase, chloroplastic</fullName>
        <shortName evidence="6">RA</shortName>
        <shortName evidence="6">RuBisCO activase</shortName>
    </recommendedName>
</protein>
<evidence type="ECO:0000313" key="11">
    <source>
        <dbReference type="EMBL" id="WZN60690.1"/>
    </source>
</evidence>
<dbReference type="GO" id="GO:0046863">
    <property type="term" value="F:ribulose-1,5-bisphosphate carboxylase/oxygenase activator activity"/>
    <property type="evidence" value="ECO:0007669"/>
    <property type="project" value="UniProtKB-UniRule"/>
</dbReference>
<gene>
    <name evidence="11" type="ORF">HKI87_03g22240</name>
</gene>
<evidence type="ECO:0000256" key="1">
    <source>
        <dbReference type="ARBA" id="ARBA00004470"/>
    </source>
</evidence>
<feature type="compositionally biased region" description="Basic and acidic residues" evidence="8">
    <location>
        <begin position="242"/>
        <end position="263"/>
    </location>
</feature>
<feature type="region of interest" description="Disordered" evidence="8">
    <location>
        <begin position="233"/>
        <end position="263"/>
    </location>
</feature>
<dbReference type="InterPro" id="IPR003959">
    <property type="entry name" value="ATPase_AAA_core"/>
</dbReference>
<name>A0AAX4P3L5_9CHLO</name>